<comment type="catalytic activity">
    <reaction evidence="10">
        <text>L-valine + 2-oxoglutarate = 3-methyl-2-oxobutanoate + L-glutamate</text>
        <dbReference type="Rhea" id="RHEA:24813"/>
        <dbReference type="ChEBI" id="CHEBI:11851"/>
        <dbReference type="ChEBI" id="CHEBI:16810"/>
        <dbReference type="ChEBI" id="CHEBI:29985"/>
        <dbReference type="ChEBI" id="CHEBI:57762"/>
        <dbReference type="EC" id="2.6.1.42"/>
    </reaction>
</comment>
<comment type="pathway">
    <text evidence="2">Amino-acid biosynthesis; L-isoleucine biosynthesis; L-isoleucine from 2-oxobutanoate: step 4/4.</text>
</comment>
<evidence type="ECO:0000256" key="8">
    <source>
        <dbReference type="ARBA" id="ARBA00022679"/>
    </source>
</evidence>
<sequence>MEQAEFIWMNGEVVPWAEAKVHVLTHGLHYGTSVFEGIRAYDGELGTAVFRHTEHLERLHESARLFYMDIPYSVEELRLATLDLIARNGLAHCYIRPLATRGYGVMGLNPLEAPVDVVIAVWPWGSYLGDEGKQKGIRAKVSSWRRFAPDALIPHAKASGQYLNSVLAKVESLKGGYDEAIMLDAQGVVSEGSGENIFIVRNGQLIEPPQTASVLDGISRRTIHALAADAGLEVTSRDIARAELYLADEVFLTGTAAEVVPVREIDDRPIGSGEPGPVTRKLQELYDDAVHGRGGLHLEWLDPVVSPAGASAADA</sequence>
<evidence type="ECO:0000256" key="4">
    <source>
        <dbReference type="ARBA" id="ARBA00005072"/>
    </source>
</evidence>
<dbReference type="InterPro" id="IPR001544">
    <property type="entry name" value="Aminotrans_IV"/>
</dbReference>
<evidence type="ECO:0000256" key="6">
    <source>
        <dbReference type="ARBA" id="ARBA00013053"/>
    </source>
</evidence>
<evidence type="ECO:0000256" key="2">
    <source>
        <dbReference type="ARBA" id="ARBA00004824"/>
    </source>
</evidence>
<evidence type="ECO:0000256" key="5">
    <source>
        <dbReference type="ARBA" id="ARBA00009320"/>
    </source>
</evidence>
<evidence type="ECO:0000256" key="12">
    <source>
        <dbReference type="ARBA" id="ARBA00049229"/>
    </source>
</evidence>
<evidence type="ECO:0000256" key="9">
    <source>
        <dbReference type="ARBA" id="ARBA00022898"/>
    </source>
</evidence>
<dbReference type="FunFam" id="3.20.10.10:FF:000002">
    <property type="entry name" value="D-alanine aminotransferase"/>
    <property type="match status" value="1"/>
</dbReference>
<dbReference type="Pfam" id="PF01063">
    <property type="entry name" value="Aminotran_4"/>
    <property type="match status" value="1"/>
</dbReference>
<dbReference type="InterPro" id="IPR043131">
    <property type="entry name" value="BCAT-like_N"/>
</dbReference>
<proteinExistence type="inferred from homology"/>
<dbReference type="InterPro" id="IPR036038">
    <property type="entry name" value="Aminotransferase-like"/>
</dbReference>
<dbReference type="NCBIfam" id="TIGR01122">
    <property type="entry name" value="ilvE_I"/>
    <property type="match status" value="1"/>
</dbReference>
<dbReference type="Gene3D" id="3.20.10.10">
    <property type="entry name" value="D-amino Acid Aminotransferase, subunit A, domain 2"/>
    <property type="match status" value="1"/>
</dbReference>
<comment type="catalytic activity">
    <reaction evidence="12">
        <text>L-leucine + 2-oxoglutarate = 4-methyl-2-oxopentanoate + L-glutamate</text>
        <dbReference type="Rhea" id="RHEA:18321"/>
        <dbReference type="ChEBI" id="CHEBI:16810"/>
        <dbReference type="ChEBI" id="CHEBI:17865"/>
        <dbReference type="ChEBI" id="CHEBI:29985"/>
        <dbReference type="ChEBI" id="CHEBI:57427"/>
        <dbReference type="EC" id="2.6.1.42"/>
    </reaction>
</comment>
<comment type="pathway">
    <text evidence="4">Amino-acid biosynthesis; L-leucine biosynthesis; L-leucine from 3-methyl-2-oxobutanoate: step 4/4.</text>
</comment>
<dbReference type="GO" id="GO:0046394">
    <property type="term" value="P:carboxylic acid biosynthetic process"/>
    <property type="evidence" value="ECO:0007669"/>
    <property type="project" value="UniProtKB-ARBA"/>
</dbReference>
<comment type="pathway">
    <text evidence="3">Amino-acid biosynthesis; L-valine biosynthesis; L-valine from pyruvate: step 4/4.</text>
</comment>
<dbReference type="AlphaFoldDB" id="A0A6J7EBX9"/>
<evidence type="ECO:0000313" key="13">
    <source>
        <dbReference type="EMBL" id="CAB4877283.1"/>
    </source>
</evidence>
<dbReference type="GO" id="GO:0008652">
    <property type="term" value="P:amino acid biosynthetic process"/>
    <property type="evidence" value="ECO:0007669"/>
    <property type="project" value="UniProtKB-ARBA"/>
</dbReference>
<dbReference type="InterPro" id="IPR050571">
    <property type="entry name" value="Class-IV_PLP-Dep_Aminotrnsfr"/>
</dbReference>
<comment type="catalytic activity">
    <reaction evidence="11">
        <text>L-isoleucine + 2-oxoglutarate = (S)-3-methyl-2-oxopentanoate + L-glutamate</text>
        <dbReference type="Rhea" id="RHEA:24801"/>
        <dbReference type="ChEBI" id="CHEBI:16810"/>
        <dbReference type="ChEBI" id="CHEBI:29985"/>
        <dbReference type="ChEBI" id="CHEBI:35146"/>
        <dbReference type="ChEBI" id="CHEBI:58045"/>
        <dbReference type="EC" id="2.6.1.42"/>
    </reaction>
</comment>
<name>A0A6J7EBX9_9ZZZZ</name>
<dbReference type="CDD" id="cd00449">
    <property type="entry name" value="PLPDE_IV"/>
    <property type="match status" value="1"/>
</dbReference>
<dbReference type="SUPFAM" id="SSF56752">
    <property type="entry name" value="D-aminoacid aminotransferase-like PLP-dependent enzymes"/>
    <property type="match status" value="1"/>
</dbReference>
<dbReference type="InterPro" id="IPR005785">
    <property type="entry name" value="B_amino_transI"/>
</dbReference>
<evidence type="ECO:0000256" key="11">
    <source>
        <dbReference type="ARBA" id="ARBA00048798"/>
    </source>
</evidence>
<dbReference type="GO" id="GO:0004084">
    <property type="term" value="F:branched-chain-amino-acid transaminase activity"/>
    <property type="evidence" value="ECO:0007669"/>
    <property type="project" value="UniProtKB-EC"/>
</dbReference>
<comment type="similarity">
    <text evidence="5">Belongs to the class-IV pyridoxal-phosphate-dependent aminotransferase family.</text>
</comment>
<keyword evidence="7" id="KW-0032">Aminotransferase</keyword>
<reference evidence="13" key="1">
    <citation type="submission" date="2020-05" db="EMBL/GenBank/DDBJ databases">
        <authorList>
            <person name="Chiriac C."/>
            <person name="Salcher M."/>
            <person name="Ghai R."/>
            <person name="Kavagutti S V."/>
        </authorList>
    </citation>
    <scope>NUCLEOTIDE SEQUENCE</scope>
</reference>
<dbReference type="PANTHER" id="PTHR42743">
    <property type="entry name" value="AMINO-ACID AMINOTRANSFERASE"/>
    <property type="match status" value="1"/>
</dbReference>
<dbReference type="NCBIfam" id="NF005146">
    <property type="entry name" value="PRK06606.1"/>
    <property type="match status" value="1"/>
</dbReference>
<keyword evidence="8" id="KW-0808">Transferase</keyword>
<dbReference type="EC" id="2.6.1.42" evidence="6"/>
<keyword evidence="9" id="KW-0663">Pyridoxal phosphate</keyword>
<dbReference type="EMBL" id="CAFBLU010000017">
    <property type="protein sequence ID" value="CAB4877283.1"/>
    <property type="molecule type" value="Genomic_DNA"/>
</dbReference>
<evidence type="ECO:0000256" key="10">
    <source>
        <dbReference type="ARBA" id="ARBA00048212"/>
    </source>
</evidence>
<evidence type="ECO:0000256" key="7">
    <source>
        <dbReference type="ARBA" id="ARBA00022576"/>
    </source>
</evidence>
<organism evidence="13">
    <name type="scientific">freshwater metagenome</name>
    <dbReference type="NCBI Taxonomy" id="449393"/>
    <lineage>
        <taxon>unclassified sequences</taxon>
        <taxon>metagenomes</taxon>
        <taxon>ecological metagenomes</taxon>
    </lineage>
</organism>
<evidence type="ECO:0000256" key="3">
    <source>
        <dbReference type="ARBA" id="ARBA00004931"/>
    </source>
</evidence>
<protein>
    <recommendedName>
        <fullName evidence="6">branched-chain-amino-acid transaminase</fullName>
        <ecNumber evidence="6">2.6.1.42</ecNumber>
    </recommendedName>
</protein>
<accession>A0A6J7EBX9</accession>
<dbReference type="PANTHER" id="PTHR42743:SF11">
    <property type="entry name" value="AMINODEOXYCHORISMATE LYASE"/>
    <property type="match status" value="1"/>
</dbReference>
<dbReference type="Gene3D" id="3.30.470.10">
    <property type="match status" value="1"/>
</dbReference>
<dbReference type="InterPro" id="IPR043132">
    <property type="entry name" value="BCAT-like_C"/>
</dbReference>
<gene>
    <name evidence="13" type="ORF">UFOPK3444_01095</name>
</gene>
<comment type="cofactor">
    <cofactor evidence="1">
        <name>pyridoxal 5'-phosphate</name>
        <dbReference type="ChEBI" id="CHEBI:597326"/>
    </cofactor>
</comment>
<evidence type="ECO:0000256" key="1">
    <source>
        <dbReference type="ARBA" id="ARBA00001933"/>
    </source>
</evidence>
<dbReference type="GO" id="GO:0009081">
    <property type="term" value="P:branched-chain amino acid metabolic process"/>
    <property type="evidence" value="ECO:0007669"/>
    <property type="project" value="InterPro"/>
</dbReference>